<dbReference type="GO" id="GO:0032259">
    <property type="term" value="P:methylation"/>
    <property type="evidence" value="ECO:0007669"/>
    <property type="project" value="UniProtKB-KW"/>
</dbReference>
<evidence type="ECO:0000256" key="7">
    <source>
        <dbReference type="ARBA" id="ARBA00049120"/>
    </source>
</evidence>
<evidence type="ECO:0000256" key="4">
    <source>
        <dbReference type="ARBA" id="ARBA00022691"/>
    </source>
</evidence>
<feature type="domain" description="DNA methylase N-4/N-6" evidence="9">
    <location>
        <begin position="31"/>
        <end position="305"/>
    </location>
</feature>
<reference evidence="10" key="1">
    <citation type="journal article" date="2022" name="Int. J. Syst. Evol. Microbiol.">
        <title>Genome-based, phenotypic and chemotaxonomic classification of Faecalibacterium strains: proposal of three novel species Faecalibacterium duncaniae sp. nov., Faecalibacterium hattorii sp. nov. and Faecalibacterium gallinarum sp. nov. .</title>
        <authorList>
            <person name="Sakamoto M."/>
            <person name="Sakurai N."/>
            <person name="Tanno H."/>
            <person name="Iino T."/>
            <person name="Ohkuma M."/>
            <person name="Endo A."/>
        </authorList>
    </citation>
    <scope>NUCLEOTIDE SEQUENCE</scope>
    <source>
        <strain evidence="10">JCM 17207</strain>
    </source>
</reference>
<keyword evidence="3" id="KW-0808">Transferase</keyword>
<dbReference type="EC" id="2.1.1.-" evidence="8"/>
<dbReference type="Proteomes" id="UP001055185">
    <property type="component" value="Unassembled WGS sequence"/>
</dbReference>
<dbReference type="SUPFAM" id="SSF53335">
    <property type="entry name" value="S-adenosyl-L-methionine-dependent methyltransferases"/>
    <property type="match status" value="1"/>
</dbReference>
<dbReference type="GO" id="GO:0008170">
    <property type="term" value="F:N-methyltransferase activity"/>
    <property type="evidence" value="ECO:0007669"/>
    <property type="project" value="InterPro"/>
</dbReference>
<keyword evidence="11" id="KW-1185">Reference proteome</keyword>
<dbReference type="EMBL" id="BQKV01000058">
    <property type="protein sequence ID" value="GJN65028.1"/>
    <property type="molecule type" value="Genomic_DNA"/>
</dbReference>
<dbReference type="PROSITE" id="PS00093">
    <property type="entry name" value="N4_MTASE"/>
    <property type="match status" value="1"/>
</dbReference>
<dbReference type="RefSeq" id="WP_238317280.1">
    <property type="nucleotide sequence ID" value="NZ_BQKV01000058.1"/>
</dbReference>
<keyword evidence="4" id="KW-0949">S-adenosyl-L-methionine</keyword>
<evidence type="ECO:0000256" key="1">
    <source>
        <dbReference type="ARBA" id="ARBA00010203"/>
    </source>
</evidence>
<dbReference type="GO" id="GO:0015667">
    <property type="term" value="F:site-specific DNA-methyltransferase (cytosine-N4-specific) activity"/>
    <property type="evidence" value="ECO:0007669"/>
    <property type="project" value="UniProtKB-EC"/>
</dbReference>
<dbReference type="Gene3D" id="3.40.50.150">
    <property type="entry name" value="Vaccinia Virus protein VP39"/>
    <property type="match status" value="1"/>
</dbReference>
<proteinExistence type="inferred from homology"/>
<evidence type="ECO:0000313" key="10">
    <source>
        <dbReference type="EMBL" id="GJN65028.1"/>
    </source>
</evidence>
<dbReference type="InterPro" id="IPR001091">
    <property type="entry name" value="RM_Methyltransferase"/>
</dbReference>
<accession>A0AA37IZF3</accession>
<dbReference type="PRINTS" id="PR00508">
    <property type="entry name" value="S21N4MTFRASE"/>
</dbReference>
<keyword evidence="2 10" id="KW-0489">Methyltransferase</keyword>
<dbReference type="GO" id="GO:0009307">
    <property type="term" value="P:DNA restriction-modification system"/>
    <property type="evidence" value="ECO:0007669"/>
    <property type="project" value="UniProtKB-KW"/>
</dbReference>
<protein>
    <recommendedName>
        <fullName evidence="8">Methyltransferase</fullName>
        <ecNumber evidence="8">2.1.1.-</ecNumber>
    </recommendedName>
</protein>
<name>A0AA37IZF3_9FIRM</name>
<dbReference type="InterPro" id="IPR017985">
    <property type="entry name" value="MeTrfase_CN4_CS"/>
</dbReference>
<evidence type="ECO:0000256" key="2">
    <source>
        <dbReference type="ARBA" id="ARBA00022603"/>
    </source>
</evidence>
<keyword evidence="5" id="KW-0680">Restriction system</keyword>
<comment type="catalytic activity">
    <reaction evidence="7">
        <text>a 2'-deoxycytidine in DNA + S-adenosyl-L-methionine = an N(4)-methyl-2'-deoxycytidine in DNA + S-adenosyl-L-homocysteine + H(+)</text>
        <dbReference type="Rhea" id="RHEA:16857"/>
        <dbReference type="Rhea" id="RHEA-COMP:11369"/>
        <dbReference type="Rhea" id="RHEA-COMP:13674"/>
        <dbReference type="ChEBI" id="CHEBI:15378"/>
        <dbReference type="ChEBI" id="CHEBI:57856"/>
        <dbReference type="ChEBI" id="CHEBI:59789"/>
        <dbReference type="ChEBI" id="CHEBI:85452"/>
        <dbReference type="ChEBI" id="CHEBI:137933"/>
        <dbReference type="EC" id="2.1.1.113"/>
    </reaction>
</comment>
<evidence type="ECO:0000256" key="5">
    <source>
        <dbReference type="ARBA" id="ARBA00022747"/>
    </source>
</evidence>
<evidence type="ECO:0000256" key="6">
    <source>
        <dbReference type="ARBA" id="ARBA00023125"/>
    </source>
</evidence>
<comment type="caution">
    <text evidence="10">The sequence shown here is derived from an EMBL/GenBank/DDBJ whole genome shotgun (WGS) entry which is preliminary data.</text>
</comment>
<evidence type="ECO:0000256" key="8">
    <source>
        <dbReference type="RuleBase" id="RU362026"/>
    </source>
</evidence>
<comment type="similarity">
    <text evidence="1">Belongs to the N(4)/N(6)-methyltransferase family. N(4) subfamily.</text>
</comment>
<evidence type="ECO:0000259" key="9">
    <source>
        <dbReference type="Pfam" id="PF01555"/>
    </source>
</evidence>
<keyword evidence="6" id="KW-0238">DNA-binding</keyword>
<dbReference type="InterPro" id="IPR029063">
    <property type="entry name" value="SAM-dependent_MTases_sf"/>
</dbReference>
<organism evidence="10 11">
    <name type="scientific">Faecalibacterium gallinarum</name>
    <dbReference type="NCBI Taxonomy" id="2903556"/>
    <lineage>
        <taxon>Bacteria</taxon>
        <taxon>Bacillati</taxon>
        <taxon>Bacillota</taxon>
        <taxon>Clostridia</taxon>
        <taxon>Eubacteriales</taxon>
        <taxon>Oscillospiraceae</taxon>
        <taxon>Faecalibacterium</taxon>
    </lineage>
</organism>
<dbReference type="Pfam" id="PF01555">
    <property type="entry name" value="N6_N4_Mtase"/>
    <property type="match status" value="1"/>
</dbReference>
<dbReference type="AlphaFoldDB" id="A0AA37IZF3"/>
<gene>
    <name evidence="10" type="ORF">JCM17207_16530</name>
</gene>
<dbReference type="InterPro" id="IPR002941">
    <property type="entry name" value="DNA_methylase_N4/N6"/>
</dbReference>
<evidence type="ECO:0000313" key="11">
    <source>
        <dbReference type="Proteomes" id="UP001055185"/>
    </source>
</evidence>
<evidence type="ECO:0000256" key="3">
    <source>
        <dbReference type="ARBA" id="ARBA00022679"/>
    </source>
</evidence>
<dbReference type="GO" id="GO:0003677">
    <property type="term" value="F:DNA binding"/>
    <property type="evidence" value="ECO:0007669"/>
    <property type="project" value="UniProtKB-KW"/>
</dbReference>
<sequence length="326" mass="37332">MSNKLYSTDYGKYYLGKCEETIQELKLKEKVQLILTSPPFPLNNKKQYGNLNGEEYLTWFTGLAELFSSVLAPNGSIVIEMGNAWEKNRPVQSLLHLNSLLSFVNNEKAGLRLCQEFICYNPARLPSPAQWVTINRIRAIDSFTHIWWMSNSDYPKADNRRVLRPYSKKMKKLLESGKFNSGKRPSEHVISEKGFLTDNHGSISHNVLELEQIDEDRELRLPYSMFSISNTKSNDFFTKTCKEKGIVPHPARMPLELASFFIEFLTDEGDLVLDPFGGSNTTGFCAEKLKRQWISIEANMDYGKQSIIRFKEPSLNSSIKMGAFEL</sequence>